<dbReference type="PANTHER" id="PTHR13906">
    <property type="entry name" value="PORCUPINE"/>
    <property type="match status" value="1"/>
</dbReference>
<dbReference type="Proteomes" id="UP000694380">
    <property type="component" value="Unplaced"/>
</dbReference>
<comment type="catalytic activity">
    <reaction evidence="12">
        <text>[Wnt protein]-L-serine + (9Z)-hexadecenoyl-CoA = [Wnt protein]-O-(9Z)-hexadecenoyl-L-serine + CoA</text>
        <dbReference type="Rhea" id="RHEA:45336"/>
        <dbReference type="Rhea" id="RHEA-COMP:11170"/>
        <dbReference type="Rhea" id="RHEA-COMP:11171"/>
        <dbReference type="ChEBI" id="CHEBI:29999"/>
        <dbReference type="ChEBI" id="CHEBI:57287"/>
        <dbReference type="ChEBI" id="CHEBI:61540"/>
        <dbReference type="ChEBI" id="CHEBI:85189"/>
        <dbReference type="EC" id="2.3.1.250"/>
    </reaction>
</comment>
<evidence type="ECO:0000256" key="10">
    <source>
        <dbReference type="ARBA" id="ARBA00038867"/>
    </source>
</evidence>
<evidence type="ECO:0000256" key="13">
    <source>
        <dbReference type="SAM" id="Phobius"/>
    </source>
</evidence>
<dbReference type="GeneTree" id="ENSGT01030000234564"/>
<dbReference type="GO" id="GO:0030258">
    <property type="term" value="P:lipid modification"/>
    <property type="evidence" value="ECO:0007669"/>
    <property type="project" value="TreeGrafter"/>
</dbReference>
<accession>A0A8C3FIT4</accession>
<comment type="subcellular location">
    <subcellularLocation>
        <location evidence="1">Endoplasmic reticulum membrane</location>
        <topology evidence="1">Multi-pass membrane protein</topology>
    </subcellularLocation>
</comment>
<evidence type="ECO:0000313" key="14">
    <source>
        <dbReference type="Ensembl" id="ENSCPBP00000009672.1"/>
    </source>
</evidence>
<keyword evidence="7 13" id="KW-0472">Membrane</keyword>
<comment type="similarity">
    <text evidence="9">Belongs to the membrane-bound acyltransferase family. Porcupine subfamily.</text>
</comment>
<evidence type="ECO:0000256" key="12">
    <source>
        <dbReference type="ARBA" id="ARBA00047978"/>
    </source>
</evidence>
<feature type="transmembrane region" description="Helical" evidence="13">
    <location>
        <begin position="37"/>
        <end position="58"/>
    </location>
</feature>
<evidence type="ECO:0000256" key="1">
    <source>
        <dbReference type="ARBA" id="ARBA00004477"/>
    </source>
</evidence>
<keyword evidence="2" id="KW-0808">Transferase</keyword>
<dbReference type="GO" id="GO:0061355">
    <property type="term" value="P:Wnt protein secretion"/>
    <property type="evidence" value="ECO:0007669"/>
    <property type="project" value="TreeGrafter"/>
</dbReference>
<evidence type="ECO:0000313" key="15">
    <source>
        <dbReference type="Proteomes" id="UP000694380"/>
    </source>
</evidence>
<dbReference type="GO" id="GO:0017147">
    <property type="term" value="F:Wnt-protein binding"/>
    <property type="evidence" value="ECO:0007669"/>
    <property type="project" value="TreeGrafter"/>
</dbReference>
<evidence type="ECO:0000256" key="11">
    <source>
        <dbReference type="ARBA" id="ARBA00040371"/>
    </source>
</evidence>
<evidence type="ECO:0000256" key="8">
    <source>
        <dbReference type="ARBA" id="ARBA00023315"/>
    </source>
</evidence>
<feature type="transmembrane region" description="Helical" evidence="13">
    <location>
        <begin position="361"/>
        <end position="381"/>
    </location>
</feature>
<dbReference type="InterPro" id="IPR004299">
    <property type="entry name" value="MBOAT_fam"/>
</dbReference>
<reference evidence="14" key="2">
    <citation type="submission" date="2025-09" db="UniProtKB">
        <authorList>
            <consortium name="Ensembl"/>
        </authorList>
    </citation>
    <scope>IDENTIFICATION</scope>
</reference>
<dbReference type="AlphaFoldDB" id="A0A8C3FIT4"/>
<keyword evidence="5" id="KW-0256">Endoplasmic reticulum</keyword>
<evidence type="ECO:0000256" key="5">
    <source>
        <dbReference type="ARBA" id="ARBA00022824"/>
    </source>
</evidence>
<feature type="transmembrane region" description="Helical" evidence="13">
    <location>
        <begin position="307"/>
        <end position="324"/>
    </location>
</feature>
<feature type="transmembrane region" description="Helical" evidence="13">
    <location>
        <begin position="166"/>
        <end position="192"/>
    </location>
</feature>
<dbReference type="Pfam" id="PF03062">
    <property type="entry name" value="MBOAT"/>
    <property type="match status" value="1"/>
</dbReference>
<keyword evidence="15" id="KW-1185">Reference proteome</keyword>
<organism evidence="14 15">
    <name type="scientific">Chrysemys picta bellii</name>
    <name type="common">Western painted turtle</name>
    <name type="synonym">Emys bellii</name>
    <dbReference type="NCBI Taxonomy" id="8478"/>
    <lineage>
        <taxon>Eukaryota</taxon>
        <taxon>Metazoa</taxon>
        <taxon>Chordata</taxon>
        <taxon>Craniata</taxon>
        <taxon>Vertebrata</taxon>
        <taxon>Euteleostomi</taxon>
        <taxon>Archelosauria</taxon>
        <taxon>Testudinata</taxon>
        <taxon>Testudines</taxon>
        <taxon>Cryptodira</taxon>
        <taxon>Durocryptodira</taxon>
        <taxon>Testudinoidea</taxon>
        <taxon>Emydidae</taxon>
        <taxon>Chrysemys</taxon>
    </lineage>
</organism>
<dbReference type="GO" id="GO:1990698">
    <property type="term" value="F:palmitoleoyltransferase activity"/>
    <property type="evidence" value="ECO:0007669"/>
    <property type="project" value="UniProtKB-EC"/>
</dbReference>
<dbReference type="GO" id="GO:0005789">
    <property type="term" value="C:endoplasmic reticulum membrane"/>
    <property type="evidence" value="ECO:0007669"/>
    <property type="project" value="UniProtKB-SubCell"/>
</dbReference>
<keyword evidence="3" id="KW-0879">Wnt signaling pathway</keyword>
<feature type="transmembrane region" description="Helical" evidence="13">
    <location>
        <begin position="65"/>
        <end position="84"/>
    </location>
</feature>
<evidence type="ECO:0000256" key="9">
    <source>
        <dbReference type="ARBA" id="ARBA00038269"/>
    </source>
</evidence>
<dbReference type="EC" id="2.3.1.250" evidence="10"/>
<keyword evidence="4 13" id="KW-0812">Transmembrane</keyword>
<dbReference type="OMA" id="WRQRSDW"/>
<sequence length="425" mass="48341">MEGSPPQLHVPPPPALPGYAKHLSTVVGGFYALHHFFQLQMVWVVLLSLLCYLVLFLCRHSAHRGVFLSITILIYLLMGEMHMVDTVTWHKMRGAQMIVAMKAVSLGFDLDRGELPAVPSPVEFMGYIYFVGTAIFGPWSRFRSYLQAVESRALSLPWLRKVSRSLLLSIICLLVSTCVAPYLFSYFIPLYGYRQLRKRKRKARWLRAYESAISFHFSSYFVGFLSEATATLAGAGFTEEKDNLKWDLTVSRPLNVELPRSMVEVVTSWNLPMSSWLNSYVFKNSLQLGTFSAVIVTYAASALLHGLSFHLAAVLLSLGFITYVEHVLRKRLSVIFDACLLSKRCPPGCPHRHNTNLWVRLLNLLFGVLAVFHLAYLGSLFDIDADDTVEEQGYSMSYTIYKWSELSWASHWVTFGCWVFYRLIG</sequence>
<dbReference type="Ensembl" id="ENSCPBT00000011617.1">
    <property type="protein sequence ID" value="ENSCPBP00000009672.1"/>
    <property type="gene ID" value="ENSCPBG00000007475.1"/>
</dbReference>
<dbReference type="InterPro" id="IPR049941">
    <property type="entry name" value="LPLAT_7/PORCN-like"/>
</dbReference>
<evidence type="ECO:0000256" key="6">
    <source>
        <dbReference type="ARBA" id="ARBA00022989"/>
    </source>
</evidence>
<dbReference type="GO" id="GO:0016055">
    <property type="term" value="P:Wnt signaling pathway"/>
    <property type="evidence" value="ECO:0007669"/>
    <property type="project" value="UniProtKB-KW"/>
</dbReference>
<evidence type="ECO:0000256" key="3">
    <source>
        <dbReference type="ARBA" id="ARBA00022687"/>
    </source>
</evidence>
<evidence type="ECO:0000256" key="2">
    <source>
        <dbReference type="ARBA" id="ARBA00022679"/>
    </source>
</evidence>
<evidence type="ECO:0000256" key="7">
    <source>
        <dbReference type="ARBA" id="ARBA00023136"/>
    </source>
</evidence>
<protein>
    <recommendedName>
        <fullName evidence="11">Protein-serine O-palmitoleoyltransferase porcupine</fullName>
        <ecNumber evidence="10">2.3.1.250</ecNumber>
    </recommendedName>
</protein>
<gene>
    <name evidence="14" type="primary">PORCN</name>
</gene>
<dbReference type="PANTHER" id="PTHR13906:SF12">
    <property type="entry name" value="PROTEIN-SERINE O-PALMITOLEOYLTRANSFERASE PORCUPINE"/>
    <property type="match status" value="1"/>
</dbReference>
<evidence type="ECO:0000256" key="4">
    <source>
        <dbReference type="ARBA" id="ARBA00022692"/>
    </source>
</evidence>
<reference evidence="14" key="1">
    <citation type="submission" date="2025-08" db="UniProtKB">
        <authorList>
            <consortium name="Ensembl"/>
        </authorList>
    </citation>
    <scope>IDENTIFICATION</scope>
</reference>
<proteinExistence type="inferred from homology"/>
<keyword evidence="8" id="KW-0012">Acyltransferase</keyword>
<name>A0A8C3FIT4_CHRPI</name>
<keyword evidence="6 13" id="KW-1133">Transmembrane helix</keyword>